<organism evidence="7 8">
    <name type="scientific">Saccoglossus kowalevskii</name>
    <name type="common">Acorn worm</name>
    <dbReference type="NCBI Taxonomy" id="10224"/>
    <lineage>
        <taxon>Eukaryota</taxon>
        <taxon>Metazoa</taxon>
        <taxon>Hemichordata</taxon>
        <taxon>Enteropneusta</taxon>
        <taxon>Harrimaniidae</taxon>
        <taxon>Saccoglossus</taxon>
    </lineage>
</organism>
<sequence>MGTFEGHISPGVAFYTFGLLWMFQYSYRYQAEQFLKQSSAQRPKGRCRRCMSSVPWESVMKIVYGTMAALAEFFYPLGVNKLEMFRDGELQHPNEWQHFTMYSYFAISGIVDIISLKILEHRSKTLEKLFVALAFGVESFLLYNHRHGKGSLENNIHILIFITAFACCVVSAAEIWHPTQWLLPFMRTGLVSLQGTFFFHAAFIIYRPVSGIPWDSNDHRATMFVTMAYSWHILLNIIIMSCIYGTVYLFCGRRWRKRSQYYVNESPSKSNGIRQEEIEMIADTSDDEQYSSLRPLKN</sequence>
<feature type="transmembrane region" description="Helical" evidence="6">
    <location>
        <begin position="99"/>
        <end position="119"/>
    </location>
</feature>
<dbReference type="RefSeq" id="XP_002738408.1">
    <property type="nucleotide sequence ID" value="XM_002738362.2"/>
</dbReference>
<protein>
    <submittedName>
        <fullName evidence="8">Transmembrane protein 45B-like</fullName>
    </submittedName>
</protein>
<reference evidence="8" key="1">
    <citation type="submission" date="2025-08" db="UniProtKB">
        <authorList>
            <consortium name="RefSeq"/>
        </authorList>
    </citation>
    <scope>IDENTIFICATION</scope>
    <source>
        <tissue evidence="8">Testes</tissue>
    </source>
</reference>
<keyword evidence="4 6" id="KW-1133">Transmembrane helix</keyword>
<dbReference type="Proteomes" id="UP000694865">
    <property type="component" value="Unplaced"/>
</dbReference>
<evidence type="ECO:0000256" key="2">
    <source>
        <dbReference type="ARBA" id="ARBA00006948"/>
    </source>
</evidence>
<evidence type="ECO:0000313" key="8">
    <source>
        <dbReference type="RefSeq" id="XP_002738408.1"/>
    </source>
</evidence>
<dbReference type="PANTHER" id="PTHR16007:SF15">
    <property type="entry name" value="TRANSMEMBRANE PROTEIN 45B"/>
    <property type="match status" value="1"/>
</dbReference>
<evidence type="ECO:0000256" key="5">
    <source>
        <dbReference type="ARBA" id="ARBA00023136"/>
    </source>
</evidence>
<evidence type="ECO:0000256" key="4">
    <source>
        <dbReference type="ARBA" id="ARBA00022989"/>
    </source>
</evidence>
<dbReference type="GeneID" id="100377936"/>
<keyword evidence="7" id="KW-1185">Reference proteome</keyword>
<feature type="transmembrane region" description="Helical" evidence="6">
    <location>
        <begin position="188"/>
        <end position="209"/>
    </location>
</feature>
<keyword evidence="3 6" id="KW-0812">Transmembrane</keyword>
<evidence type="ECO:0000256" key="6">
    <source>
        <dbReference type="SAM" id="Phobius"/>
    </source>
</evidence>
<dbReference type="PANTHER" id="PTHR16007">
    <property type="entry name" value="EPIDIDYMAL MEMBRANE PROTEIN E9-RELATED"/>
    <property type="match status" value="1"/>
</dbReference>
<keyword evidence="5 6" id="KW-0472">Membrane</keyword>
<evidence type="ECO:0000256" key="1">
    <source>
        <dbReference type="ARBA" id="ARBA00004141"/>
    </source>
</evidence>
<feature type="transmembrane region" description="Helical" evidence="6">
    <location>
        <begin position="126"/>
        <end position="144"/>
    </location>
</feature>
<proteinExistence type="inferred from homology"/>
<gene>
    <name evidence="8" type="primary">LOC100377936</name>
</gene>
<accession>A0ABM0GVS2</accession>
<feature type="transmembrane region" description="Helical" evidence="6">
    <location>
        <begin position="229"/>
        <end position="251"/>
    </location>
</feature>
<feature type="transmembrane region" description="Helical" evidence="6">
    <location>
        <begin position="156"/>
        <end position="176"/>
    </location>
</feature>
<evidence type="ECO:0000256" key="3">
    <source>
        <dbReference type="ARBA" id="ARBA00022692"/>
    </source>
</evidence>
<feature type="transmembrane region" description="Helical" evidence="6">
    <location>
        <begin position="58"/>
        <end position="79"/>
    </location>
</feature>
<evidence type="ECO:0000313" key="7">
    <source>
        <dbReference type="Proteomes" id="UP000694865"/>
    </source>
</evidence>
<dbReference type="InterPro" id="IPR042127">
    <property type="entry name" value="TMEM45"/>
</dbReference>
<feature type="transmembrane region" description="Helical" evidence="6">
    <location>
        <begin position="6"/>
        <end position="27"/>
    </location>
</feature>
<dbReference type="InterPro" id="IPR006904">
    <property type="entry name" value="DUF716"/>
</dbReference>
<comment type="subcellular location">
    <subcellularLocation>
        <location evidence="1">Membrane</location>
        <topology evidence="1">Multi-pass membrane protein</topology>
    </subcellularLocation>
</comment>
<comment type="similarity">
    <text evidence="2">Belongs to the TMEM45 family.</text>
</comment>
<name>A0ABM0GVS2_SACKO</name>
<dbReference type="Pfam" id="PF04819">
    <property type="entry name" value="DUF716"/>
    <property type="match status" value="1"/>
</dbReference>